<dbReference type="RefSeq" id="WP_038455432.1">
    <property type="nucleotide sequence ID" value="NZ_CP009043.1"/>
</dbReference>
<evidence type="ECO:0000313" key="1">
    <source>
        <dbReference type="EMBL" id="AII15519.1"/>
    </source>
</evidence>
<dbReference type="eggNOG" id="COG0775">
    <property type="taxonomic scope" value="Bacteria"/>
</dbReference>
<evidence type="ECO:0008006" key="3">
    <source>
        <dbReference type="Google" id="ProtNLM"/>
    </source>
</evidence>
<keyword evidence="2" id="KW-1185">Reference proteome</keyword>
<dbReference type="EMBL" id="CP009043">
    <property type="protein sequence ID" value="AII15519.1"/>
    <property type="molecule type" value="Genomic_DNA"/>
</dbReference>
<name>A0A076FI47_9BACT</name>
<dbReference type="STRING" id="1244531.CIG2463D_1891"/>
<sequence length="172" mass="19296">MIVCAGDVESFAWATPIGIGLVNSAINLTNILTKNPTNELVFVGTCGLYKDGEILEIYESKTAVNYEISRLLDLAYSPLKMPNVSCETLVTNSSNFITIDKIAAHKFSQMGLFMENMELFSVLEVAKFFDIPARGILCATNFCDEFAHENFIKNHKQAKINLEKYIKEREII</sequence>
<dbReference type="InterPro" id="IPR035994">
    <property type="entry name" value="Nucleoside_phosphorylase_sf"/>
</dbReference>
<dbReference type="OrthoDB" id="5339230at2"/>
<protein>
    <recommendedName>
        <fullName evidence="3">Nucleoside phosphorylase</fullName>
    </recommendedName>
</protein>
<dbReference type="HOGENOM" id="CLU_116208_0_0_7"/>
<dbReference type="Gene3D" id="3.40.50.1580">
    <property type="entry name" value="Nucleoside phosphorylase domain"/>
    <property type="match status" value="1"/>
</dbReference>
<dbReference type="AlphaFoldDB" id="A0A076FI47"/>
<reference evidence="2" key="1">
    <citation type="journal article" date="2014" name="Genome Announc.">
        <title>Complete Genome Sequence of Campylobacter iguaniorum Strain 1485ET, Isolated from a Bearded Dragon (Pogona vitticeps).</title>
        <authorList>
            <person name="Gilbert M.J."/>
            <person name="Miller W.G."/>
            <person name="Yee E."/>
            <person name="Kik M."/>
            <person name="Wagenaar J.A."/>
            <person name="Duim B."/>
        </authorList>
    </citation>
    <scope>NUCLEOTIDE SEQUENCE [LARGE SCALE GENOMIC DNA]</scope>
    <source>
        <strain evidence="2">1485E</strain>
    </source>
</reference>
<accession>A0A076FI47</accession>
<proteinExistence type="predicted"/>
<organism evidence="1 2">
    <name type="scientific">Campylobacter iguaniorum</name>
    <dbReference type="NCBI Taxonomy" id="1244531"/>
    <lineage>
        <taxon>Bacteria</taxon>
        <taxon>Pseudomonadati</taxon>
        <taxon>Campylobacterota</taxon>
        <taxon>Epsilonproteobacteria</taxon>
        <taxon>Campylobacterales</taxon>
        <taxon>Campylobacteraceae</taxon>
        <taxon>Campylobacter</taxon>
    </lineage>
</organism>
<gene>
    <name evidence="1" type="ORF">CIG1485E_1710</name>
</gene>
<dbReference type="GO" id="GO:0009116">
    <property type="term" value="P:nucleoside metabolic process"/>
    <property type="evidence" value="ECO:0007669"/>
    <property type="project" value="InterPro"/>
</dbReference>
<evidence type="ECO:0000313" key="2">
    <source>
        <dbReference type="Proteomes" id="UP000028486"/>
    </source>
</evidence>
<dbReference type="Proteomes" id="UP000028486">
    <property type="component" value="Chromosome"/>
</dbReference>
<dbReference type="GO" id="GO:0003824">
    <property type="term" value="F:catalytic activity"/>
    <property type="evidence" value="ECO:0007669"/>
    <property type="project" value="InterPro"/>
</dbReference>
<dbReference type="KEGG" id="caj:CIG1485E_1710"/>
<dbReference type="SUPFAM" id="SSF53167">
    <property type="entry name" value="Purine and uridine phosphorylases"/>
    <property type="match status" value="1"/>
</dbReference>